<accession>M8BV57</accession>
<sequence length="117" mass="13495">MARSSSLALAVAVLAIVCCFMPRSATAIRGIYNSPLFPTDSIVIPLRRRVPIIRRMRMGNPTRDGRASSYMAAERFLNHLHRRHPRRLHAARPCKLWRTHESPLYAAMATLRYDYEF</sequence>
<organism evidence="1">
    <name type="scientific">Aegilops tauschii</name>
    <name type="common">Tausch's goatgrass</name>
    <name type="synonym">Aegilops squarrosa</name>
    <dbReference type="NCBI Taxonomy" id="37682"/>
    <lineage>
        <taxon>Eukaryota</taxon>
        <taxon>Viridiplantae</taxon>
        <taxon>Streptophyta</taxon>
        <taxon>Embryophyta</taxon>
        <taxon>Tracheophyta</taxon>
        <taxon>Spermatophyta</taxon>
        <taxon>Magnoliopsida</taxon>
        <taxon>Liliopsida</taxon>
        <taxon>Poales</taxon>
        <taxon>Poaceae</taxon>
        <taxon>BOP clade</taxon>
        <taxon>Pooideae</taxon>
        <taxon>Triticodae</taxon>
        <taxon>Triticeae</taxon>
        <taxon>Triticinae</taxon>
        <taxon>Aegilops</taxon>
    </lineage>
</organism>
<name>M8BV57_AEGTA</name>
<dbReference type="EnsemblPlants" id="EMT28920">
    <property type="protein sequence ID" value="EMT28920"/>
    <property type="gene ID" value="F775_08838"/>
</dbReference>
<proteinExistence type="predicted"/>
<dbReference type="AlphaFoldDB" id="M8BV57"/>
<evidence type="ECO:0000313" key="1">
    <source>
        <dbReference type="EnsemblPlants" id="EMT28920"/>
    </source>
</evidence>
<reference evidence="1" key="1">
    <citation type="submission" date="2015-06" db="UniProtKB">
        <authorList>
            <consortium name="EnsemblPlants"/>
        </authorList>
    </citation>
    <scope>IDENTIFICATION</scope>
</reference>
<protein>
    <submittedName>
        <fullName evidence="1">Uncharacterized protein</fullName>
    </submittedName>
</protein>